<evidence type="ECO:0000313" key="5">
    <source>
        <dbReference type="EMBL" id="GLC29881.1"/>
    </source>
</evidence>
<comment type="catalytic activity">
    <reaction evidence="4">
        <text>apo-[citrate lyase ACP] + 2'-(5''-triphospho-alpha-D-ribosyl)-3'-dephospho-CoA = holo-[citrate lyase ACP] + diphosphate</text>
        <dbReference type="Rhea" id="RHEA:16333"/>
        <dbReference type="Rhea" id="RHEA-COMP:10157"/>
        <dbReference type="Rhea" id="RHEA-COMP:10158"/>
        <dbReference type="ChEBI" id="CHEBI:29999"/>
        <dbReference type="ChEBI" id="CHEBI:33019"/>
        <dbReference type="ChEBI" id="CHEBI:61378"/>
        <dbReference type="ChEBI" id="CHEBI:82683"/>
        <dbReference type="EC" id="2.7.7.61"/>
    </reaction>
</comment>
<keyword evidence="3" id="KW-0548">Nucleotidyltransferase</keyword>
<dbReference type="EC" id="2.7.7.61" evidence="1"/>
<dbReference type="Pfam" id="PF03802">
    <property type="entry name" value="CitX"/>
    <property type="match status" value="1"/>
</dbReference>
<dbReference type="RefSeq" id="WP_264849155.1">
    <property type="nucleotide sequence ID" value="NZ_BRXR01000001.1"/>
</dbReference>
<sequence>MSLYFKGEEQTLDDILRAREIRVNNQHYLLDKYGSTVVSYKLNIPGPVKYNSLVKQIYDEGLLVFKQKINEYPIHMLYEKEFIKNSGPEYLAVFDISAALIKELTTSIEENHPLGRLYDFDVLDAKGRQISREDLGISPRKCLLCDNNAFACGRSRAHGVNELIDKIESMAIDYFQLMR</sequence>
<comment type="caution">
    <text evidence="5">The sequence shown here is derived from an EMBL/GenBank/DDBJ whole genome shotgun (WGS) entry which is preliminary data.</text>
</comment>
<name>A0ABQ5N3W3_9CLOT</name>
<protein>
    <recommendedName>
        <fullName evidence="1">citrate lyase holo-[acyl-carrier protein] synthase</fullName>
        <ecNumber evidence="1">2.7.7.61</ecNumber>
    </recommendedName>
</protein>
<dbReference type="Proteomes" id="UP001208567">
    <property type="component" value="Unassembled WGS sequence"/>
</dbReference>
<organism evidence="5 6">
    <name type="scientific">Clostridium omnivorum</name>
    <dbReference type="NCBI Taxonomy" id="1604902"/>
    <lineage>
        <taxon>Bacteria</taxon>
        <taxon>Bacillati</taxon>
        <taxon>Bacillota</taxon>
        <taxon>Clostridia</taxon>
        <taxon>Eubacteriales</taxon>
        <taxon>Clostridiaceae</taxon>
        <taxon>Clostridium</taxon>
    </lineage>
</organism>
<evidence type="ECO:0000313" key="6">
    <source>
        <dbReference type="Proteomes" id="UP001208567"/>
    </source>
</evidence>
<keyword evidence="6" id="KW-1185">Reference proteome</keyword>
<gene>
    <name evidence="5" type="ORF">bsdE14_12910</name>
</gene>
<evidence type="ECO:0000256" key="4">
    <source>
        <dbReference type="ARBA" id="ARBA00048574"/>
    </source>
</evidence>
<reference evidence="5 6" key="1">
    <citation type="journal article" date="2024" name="Int. J. Syst. Evol. Microbiol.">
        <title>Clostridium omnivorum sp. nov., isolated from anoxic soil under the treatment of reductive soil disinfestation.</title>
        <authorList>
            <person name="Ueki A."/>
            <person name="Tonouchi A."/>
            <person name="Kaku N."/>
            <person name="Honma S."/>
            <person name="Ueki K."/>
        </authorList>
    </citation>
    <scope>NUCLEOTIDE SEQUENCE [LARGE SCALE GENOMIC DNA]</scope>
    <source>
        <strain evidence="5 6">E14</strain>
    </source>
</reference>
<dbReference type="NCBIfam" id="TIGR03124">
    <property type="entry name" value="citrate_citX"/>
    <property type="match status" value="1"/>
</dbReference>
<proteinExistence type="predicted"/>
<dbReference type="EMBL" id="BRXR01000001">
    <property type="protein sequence ID" value="GLC29881.1"/>
    <property type="molecule type" value="Genomic_DNA"/>
</dbReference>
<evidence type="ECO:0000256" key="3">
    <source>
        <dbReference type="ARBA" id="ARBA00022695"/>
    </source>
</evidence>
<accession>A0ABQ5N3W3</accession>
<evidence type="ECO:0000256" key="1">
    <source>
        <dbReference type="ARBA" id="ARBA00012524"/>
    </source>
</evidence>
<keyword evidence="2" id="KW-0808">Transferase</keyword>
<dbReference type="InterPro" id="IPR005551">
    <property type="entry name" value="CitX"/>
</dbReference>
<evidence type="ECO:0000256" key="2">
    <source>
        <dbReference type="ARBA" id="ARBA00022679"/>
    </source>
</evidence>